<accession>A0AA46YNA8</accession>
<dbReference type="AlphaFoldDB" id="A0AA46YNA8"/>
<name>A0AA46YNA8_9ACTN</name>
<proteinExistence type="predicted"/>
<dbReference type="EMBL" id="CP094970">
    <property type="protein sequence ID" value="UYM06538.1"/>
    <property type="molecule type" value="Genomic_DNA"/>
</dbReference>
<keyword evidence="1" id="KW-1133">Transmembrane helix</keyword>
<evidence type="ECO:0000313" key="3">
    <source>
        <dbReference type="Proteomes" id="UP001164390"/>
    </source>
</evidence>
<dbReference type="Proteomes" id="UP001164390">
    <property type="component" value="Chromosome"/>
</dbReference>
<feature type="transmembrane region" description="Helical" evidence="1">
    <location>
        <begin position="85"/>
        <end position="108"/>
    </location>
</feature>
<keyword evidence="3" id="KW-1185">Reference proteome</keyword>
<organism evidence="2 3">
    <name type="scientific">Solicola gregarius</name>
    <dbReference type="NCBI Taxonomy" id="2908642"/>
    <lineage>
        <taxon>Bacteria</taxon>
        <taxon>Bacillati</taxon>
        <taxon>Actinomycetota</taxon>
        <taxon>Actinomycetes</taxon>
        <taxon>Propionibacteriales</taxon>
        <taxon>Nocardioidaceae</taxon>
        <taxon>Solicola</taxon>
    </lineage>
</organism>
<keyword evidence="1" id="KW-0472">Membrane</keyword>
<reference evidence="2" key="1">
    <citation type="submission" date="2022-01" db="EMBL/GenBank/DDBJ databases">
        <title>Nocardioidaceae gen. sp. A5X3R13.</title>
        <authorList>
            <person name="Lopez Marin M.A."/>
            <person name="Uhlik O."/>
        </authorList>
    </citation>
    <scope>NUCLEOTIDE SEQUENCE</scope>
    <source>
        <strain evidence="2">A5X3R13</strain>
    </source>
</reference>
<evidence type="ECO:0000256" key="1">
    <source>
        <dbReference type="SAM" id="Phobius"/>
    </source>
</evidence>
<sequence>MTDMEHVVDDLGSLSALRTRGTKATVERIRLDGRLADTASERALNRTYFSCGCEQGSVAVLLTMVGCVVGVLVHGPGAPFGWWQIGVYLAVSAVVGKAVGLFVARLLFRRIYRRLEADLKGA</sequence>
<dbReference type="KEGG" id="sgrg:L0C25_05545"/>
<feature type="transmembrane region" description="Helical" evidence="1">
    <location>
        <begin position="56"/>
        <end position="73"/>
    </location>
</feature>
<evidence type="ECO:0000313" key="2">
    <source>
        <dbReference type="EMBL" id="UYM06538.1"/>
    </source>
</evidence>
<gene>
    <name evidence="2" type="ORF">L0C25_05545</name>
</gene>
<keyword evidence="1" id="KW-0812">Transmembrane</keyword>
<dbReference type="RefSeq" id="WP_271635445.1">
    <property type="nucleotide sequence ID" value="NZ_CP094970.1"/>
</dbReference>
<protein>
    <submittedName>
        <fullName evidence="2">Uncharacterized protein</fullName>
    </submittedName>
</protein>